<sequence>MAEHEPDASVPDAEKQPAPRPRARVRRRVTTPPVPGSDPNPAQEPRRHRDGENDEQLKRDVPPHWG</sequence>
<evidence type="ECO:0000313" key="3">
    <source>
        <dbReference type="Proteomes" id="UP000317998"/>
    </source>
</evidence>
<organism evidence="2 3">
    <name type="scientific">Homoserinimonas aerilata</name>
    <dbReference type="NCBI Taxonomy" id="1162970"/>
    <lineage>
        <taxon>Bacteria</taxon>
        <taxon>Bacillati</taxon>
        <taxon>Actinomycetota</taxon>
        <taxon>Actinomycetes</taxon>
        <taxon>Micrococcales</taxon>
        <taxon>Microbacteriaceae</taxon>
        <taxon>Homoserinimonas</taxon>
    </lineage>
</organism>
<comment type="caution">
    <text evidence="2">The sequence shown here is derived from an EMBL/GenBank/DDBJ whole genome shotgun (WGS) entry which is preliminary data.</text>
</comment>
<dbReference type="Proteomes" id="UP000317998">
    <property type="component" value="Unassembled WGS sequence"/>
</dbReference>
<proteinExistence type="predicted"/>
<dbReference type="OrthoDB" id="4991543at2"/>
<feature type="region of interest" description="Disordered" evidence="1">
    <location>
        <begin position="1"/>
        <end position="66"/>
    </location>
</feature>
<name>A0A542YGF7_9MICO</name>
<feature type="compositionally biased region" description="Basic and acidic residues" evidence="1">
    <location>
        <begin position="1"/>
        <end position="17"/>
    </location>
</feature>
<dbReference type="AlphaFoldDB" id="A0A542YGF7"/>
<dbReference type="RefSeq" id="WP_141879416.1">
    <property type="nucleotide sequence ID" value="NZ_VFOM01000001.1"/>
</dbReference>
<reference evidence="2 3" key="1">
    <citation type="submission" date="2019-06" db="EMBL/GenBank/DDBJ databases">
        <title>Sequencing the genomes of 1000 actinobacteria strains.</title>
        <authorList>
            <person name="Klenk H.-P."/>
        </authorList>
    </citation>
    <scope>NUCLEOTIDE SEQUENCE [LARGE SCALE GENOMIC DNA]</scope>
    <source>
        <strain evidence="2 3">DSM 26477</strain>
    </source>
</reference>
<accession>A0A542YGF7</accession>
<gene>
    <name evidence="2" type="ORF">FB562_0178</name>
</gene>
<evidence type="ECO:0000256" key="1">
    <source>
        <dbReference type="SAM" id="MobiDB-lite"/>
    </source>
</evidence>
<evidence type="ECO:0000313" key="2">
    <source>
        <dbReference type="EMBL" id="TQL47131.1"/>
    </source>
</evidence>
<feature type="compositionally biased region" description="Basic and acidic residues" evidence="1">
    <location>
        <begin position="44"/>
        <end position="66"/>
    </location>
</feature>
<keyword evidence="3" id="KW-1185">Reference proteome</keyword>
<dbReference type="EMBL" id="VFOM01000001">
    <property type="protein sequence ID" value="TQL47131.1"/>
    <property type="molecule type" value="Genomic_DNA"/>
</dbReference>
<protein>
    <submittedName>
        <fullName evidence="2">Uncharacterized protein</fullName>
    </submittedName>
</protein>